<gene>
    <name evidence="2" type="ORF">MTR66_13605</name>
</gene>
<keyword evidence="1" id="KW-0732">Signal</keyword>
<dbReference type="PANTHER" id="PTHR37953">
    <property type="entry name" value="UPF0127 PROTEIN MJ1496"/>
    <property type="match status" value="1"/>
</dbReference>
<dbReference type="Proteomes" id="UP001202281">
    <property type="component" value="Unassembled WGS sequence"/>
</dbReference>
<accession>A0ABT0BS32</accession>
<dbReference type="EMBL" id="JALHLG010000020">
    <property type="protein sequence ID" value="MCJ2187849.1"/>
    <property type="molecule type" value="Genomic_DNA"/>
</dbReference>
<feature type="signal peptide" evidence="1">
    <location>
        <begin position="1"/>
        <end position="19"/>
    </location>
</feature>
<proteinExistence type="predicted"/>
<keyword evidence="3" id="KW-1185">Reference proteome</keyword>
<reference evidence="2 3" key="1">
    <citation type="submission" date="2022-04" db="EMBL/GenBank/DDBJ databases">
        <title>Identification of a novel bacterium isolated from mangrove sediments.</title>
        <authorList>
            <person name="Pan X."/>
        </authorList>
    </citation>
    <scope>NUCLEOTIDE SEQUENCE [LARGE SCALE GENOMIC DNA]</scope>
    <source>
        <strain evidence="2 3">B2638</strain>
    </source>
</reference>
<dbReference type="PROSITE" id="PS51257">
    <property type="entry name" value="PROKAR_LIPOPROTEIN"/>
    <property type="match status" value="1"/>
</dbReference>
<sequence>MRLNAAMAALLAVSACLSACSQGVPDTAPSAVASAPAVHPVSGLPVVPLTVTSGGKVHRFRVEVASSAEEQAKGLMFRTEMGADEGMIFPEEHPRRAAFWMRNTVIPLDIIYIGTDHRILNIAANAVPYDETPLPSAGLASAVLELNGGRAAELGINPGDTVNWQAVQGSSGKEPR</sequence>
<evidence type="ECO:0000313" key="2">
    <source>
        <dbReference type="EMBL" id="MCJ2187849.1"/>
    </source>
</evidence>
<evidence type="ECO:0000313" key="3">
    <source>
        <dbReference type="Proteomes" id="UP001202281"/>
    </source>
</evidence>
<name>A0ABT0BS32_9SPHN</name>
<protein>
    <submittedName>
        <fullName evidence="2">DUF192 domain-containing protein</fullName>
    </submittedName>
</protein>
<dbReference type="Gene3D" id="2.60.120.1140">
    <property type="entry name" value="Protein of unknown function DUF192"/>
    <property type="match status" value="1"/>
</dbReference>
<evidence type="ECO:0000256" key="1">
    <source>
        <dbReference type="SAM" id="SignalP"/>
    </source>
</evidence>
<dbReference type="Pfam" id="PF02643">
    <property type="entry name" value="DUF192"/>
    <property type="match status" value="1"/>
</dbReference>
<feature type="chain" id="PRO_5046073686" evidence="1">
    <location>
        <begin position="20"/>
        <end position="176"/>
    </location>
</feature>
<dbReference type="PANTHER" id="PTHR37953:SF1">
    <property type="entry name" value="UPF0127 PROTEIN MJ1496"/>
    <property type="match status" value="1"/>
</dbReference>
<dbReference type="InterPro" id="IPR003795">
    <property type="entry name" value="DUF192"/>
</dbReference>
<dbReference type="RefSeq" id="WP_243921946.1">
    <property type="nucleotide sequence ID" value="NZ_JALHLG010000020.1"/>
</dbReference>
<dbReference type="InterPro" id="IPR038695">
    <property type="entry name" value="Saro_0823-like_sf"/>
</dbReference>
<organism evidence="2 3">
    <name type="scientific">Novosphingobium beihaiensis</name>
    <dbReference type="NCBI Taxonomy" id="2930389"/>
    <lineage>
        <taxon>Bacteria</taxon>
        <taxon>Pseudomonadati</taxon>
        <taxon>Pseudomonadota</taxon>
        <taxon>Alphaproteobacteria</taxon>
        <taxon>Sphingomonadales</taxon>
        <taxon>Sphingomonadaceae</taxon>
        <taxon>Novosphingobium</taxon>
    </lineage>
</organism>
<comment type="caution">
    <text evidence="2">The sequence shown here is derived from an EMBL/GenBank/DDBJ whole genome shotgun (WGS) entry which is preliminary data.</text>
</comment>